<feature type="binding site" evidence="9">
    <location>
        <position position="190"/>
    </location>
    <ligand>
        <name>Fe(2+)</name>
        <dbReference type="ChEBI" id="CHEBI:29033"/>
    </ligand>
</feature>
<feature type="binding site" evidence="9">
    <location>
        <position position="66"/>
    </location>
    <ligand>
        <name>Fe-coproporphyrin III</name>
        <dbReference type="ChEBI" id="CHEBI:68438"/>
    </ligand>
</feature>
<protein>
    <recommendedName>
        <fullName evidence="9">Coproporphyrin III ferrochelatase</fullName>
        <ecNumber evidence="9">4.99.1.9</ecNumber>
    </recommendedName>
</protein>
<dbReference type="InterPro" id="IPR033659">
    <property type="entry name" value="Ferrochelatase_N"/>
</dbReference>
<proteinExistence type="inferred from homology"/>
<keyword evidence="5 9" id="KW-0350">Heme biosynthesis</keyword>
<keyword evidence="2 9" id="KW-0963">Cytoplasm</keyword>
<evidence type="ECO:0000256" key="4">
    <source>
        <dbReference type="ARBA" id="ARBA00023004"/>
    </source>
</evidence>
<dbReference type="HOGENOM" id="CLU_018884_2_0_11"/>
<dbReference type="NCBIfam" id="TIGR00109">
    <property type="entry name" value="hemH"/>
    <property type="match status" value="1"/>
</dbReference>
<keyword evidence="6 9" id="KW-0456">Lyase</keyword>
<keyword evidence="7 9" id="KW-0627">Porphyrin biosynthesis</keyword>
<dbReference type="InterPro" id="IPR001015">
    <property type="entry name" value="Ferrochelatase"/>
</dbReference>
<dbReference type="GO" id="GO:0046872">
    <property type="term" value="F:metal ion binding"/>
    <property type="evidence" value="ECO:0007669"/>
    <property type="project" value="UniProtKB-KW"/>
</dbReference>
<comment type="caution">
    <text evidence="9">Lacks conserved residue(s) required for the propagation of feature annotation.</text>
</comment>
<gene>
    <name evidence="9" type="primary">cpfC</name>
    <name evidence="12" type="ordered locus">Kfla_3772</name>
</gene>
<comment type="catalytic activity">
    <reaction evidence="8">
        <text>Fe-coproporphyrin III + 2 H(+) = coproporphyrin III + Fe(2+)</text>
        <dbReference type="Rhea" id="RHEA:49572"/>
        <dbReference type="ChEBI" id="CHEBI:15378"/>
        <dbReference type="ChEBI" id="CHEBI:29033"/>
        <dbReference type="ChEBI" id="CHEBI:68438"/>
        <dbReference type="ChEBI" id="CHEBI:131725"/>
        <dbReference type="EC" id="4.99.1.9"/>
    </reaction>
    <physiologicalReaction direction="right-to-left" evidence="8">
        <dbReference type="Rhea" id="RHEA:49574"/>
    </physiologicalReaction>
</comment>
<keyword evidence="3 9" id="KW-0479">Metal-binding</keyword>
<dbReference type="Pfam" id="PF00762">
    <property type="entry name" value="Ferrochelatase"/>
    <property type="match status" value="1"/>
</dbReference>
<dbReference type="OrthoDB" id="9776380at2"/>
<comment type="function">
    <text evidence="9">Involved in coproporphyrin-dependent heme b biosynthesis. Catalyzes the insertion of ferrous iron into coproporphyrin III to form Fe-coproporphyrin III.</text>
</comment>
<dbReference type="FunFam" id="3.40.50.1400:FF:000008">
    <property type="entry name" value="Ferrochelatase"/>
    <property type="match status" value="1"/>
</dbReference>
<dbReference type="CDD" id="cd00419">
    <property type="entry name" value="Ferrochelatase_C"/>
    <property type="match status" value="1"/>
</dbReference>
<dbReference type="AlphaFoldDB" id="D2PP08"/>
<comment type="similarity">
    <text evidence="9 10">Belongs to the ferrochelatase family.</text>
</comment>
<evidence type="ECO:0000256" key="6">
    <source>
        <dbReference type="ARBA" id="ARBA00023239"/>
    </source>
</evidence>
<dbReference type="HAMAP" id="MF_00323">
    <property type="entry name" value="Ferrochelatase"/>
    <property type="match status" value="1"/>
</dbReference>
<dbReference type="PANTHER" id="PTHR11108:SF1">
    <property type="entry name" value="FERROCHELATASE, MITOCHONDRIAL"/>
    <property type="match status" value="1"/>
</dbReference>
<comment type="pathway">
    <text evidence="1 9">Porphyrin-containing compound metabolism; protoheme biosynthesis.</text>
</comment>
<dbReference type="eggNOG" id="COG0276">
    <property type="taxonomic scope" value="Bacteria"/>
</dbReference>
<reference evidence="12 13" key="2">
    <citation type="journal article" date="2010" name="Stand. Genomic Sci.">
        <title>Complete genome sequence of Kribbella flavida type strain (IFO 14399).</title>
        <authorList>
            <person name="Pukall R."/>
            <person name="Lapidus A."/>
            <person name="Glavina Del Rio T."/>
            <person name="Copeland A."/>
            <person name="Tice H."/>
            <person name="Cheng J.-F."/>
            <person name="Lucas S."/>
            <person name="Chen F."/>
            <person name="Nolan M."/>
            <person name="LaButti K."/>
            <person name="Pati A."/>
            <person name="Ivanova N."/>
            <person name="Mavrommatis K."/>
            <person name="Mikhailova N."/>
            <person name="Pitluck S."/>
            <person name="Bruce D."/>
            <person name="Goodwin L."/>
            <person name="Land M."/>
            <person name="Hauser L."/>
            <person name="Chang Y.-J."/>
            <person name="Jeffries C.D."/>
            <person name="Chen A."/>
            <person name="Palaniappan K."/>
            <person name="Chain P."/>
            <person name="Rohde M."/>
            <person name="Goeker M."/>
            <person name="Bristow J."/>
            <person name="Eisen J.A."/>
            <person name="Markowitz V."/>
            <person name="Hugenholtz P."/>
            <person name="Kyrpides N.C."/>
            <person name="Klenk H.-P."/>
            <person name="Brettin T."/>
        </authorList>
    </citation>
    <scope>NUCLEOTIDE SEQUENCE [LARGE SCALE GENOMIC DNA]</scope>
    <source>
        <strain evidence="13">DSM 17836 / JCM 10339 / NBRC 14399</strain>
    </source>
</reference>
<feature type="binding site" evidence="9">
    <location>
        <position position="135"/>
    </location>
    <ligand>
        <name>Fe-coproporphyrin III</name>
        <dbReference type="ChEBI" id="CHEBI:68438"/>
    </ligand>
</feature>
<dbReference type="SUPFAM" id="SSF53800">
    <property type="entry name" value="Chelatase"/>
    <property type="match status" value="1"/>
</dbReference>
<dbReference type="GO" id="GO:0004325">
    <property type="term" value="F:ferrochelatase activity"/>
    <property type="evidence" value="ECO:0007669"/>
    <property type="project" value="UniProtKB-UniRule"/>
</dbReference>
<dbReference type="Gene3D" id="3.40.50.1400">
    <property type="match status" value="2"/>
</dbReference>
<evidence type="ECO:0000256" key="1">
    <source>
        <dbReference type="ARBA" id="ARBA00004744"/>
    </source>
</evidence>
<evidence type="ECO:0000256" key="9">
    <source>
        <dbReference type="HAMAP-Rule" id="MF_00323"/>
    </source>
</evidence>
<feature type="binding site" evidence="9">
    <location>
        <position position="280"/>
    </location>
    <ligand>
        <name>Fe(2+)</name>
        <dbReference type="ChEBI" id="CHEBI:29033"/>
    </ligand>
</feature>
<dbReference type="EMBL" id="CP001736">
    <property type="protein sequence ID" value="ADB32826.1"/>
    <property type="molecule type" value="Genomic_DNA"/>
</dbReference>
<dbReference type="GO" id="GO:0005737">
    <property type="term" value="C:cytoplasm"/>
    <property type="evidence" value="ECO:0007669"/>
    <property type="project" value="UniProtKB-SubCell"/>
</dbReference>
<dbReference type="NCBIfam" id="NF000689">
    <property type="entry name" value="PRK00035.2-1"/>
    <property type="match status" value="1"/>
</dbReference>
<accession>D2PP08</accession>
<evidence type="ECO:0000256" key="3">
    <source>
        <dbReference type="ARBA" id="ARBA00022723"/>
    </source>
</evidence>
<dbReference type="GO" id="GO:0006783">
    <property type="term" value="P:heme biosynthetic process"/>
    <property type="evidence" value="ECO:0007669"/>
    <property type="project" value="UniProtKB-UniRule"/>
</dbReference>
<feature type="region of interest" description="Disordered" evidence="11">
    <location>
        <begin position="355"/>
        <end position="392"/>
    </location>
</feature>
<dbReference type="EC" id="4.99.1.9" evidence="9"/>
<name>D2PP08_KRIFD</name>
<dbReference type="CDD" id="cd03411">
    <property type="entry name" value="Ferrochelatase_N"/>
    <property type="match status" value="1"/>
</dbReference>
<dbReference type="InterPro" id="IPR033644">
    <property type="entry name" value="Ferrochelatase_C"/>
</dbReference>
<keyword evidence="13" id="KW-1185">Reference proteome</keyword>
<sequence length="392" mass="41920">MPHLVSPDPIRTDAAPYDAVLLLSFGGPEQPEDVLPFLQNVTRGRGIPDERLKEVGEHYYGFGGRSPINDQNRALLAALRESFAQIGLDLPIYWGNRNWAPYLTDTLREMAAHGIRRAVVIVTSAYPSYSGCRQYRENLADATAAVENAPAIDKLRHYANHPGFVGSFVESTAAALAELPEGSAIAYVTHSIPTAMNATSGPDGNGYVTWHLDVAAEITAELERRTGVSRRTDLVYCSRSGPPQVPWLEPDVNDHLEDLTAAGVPGVAVVPIGFVSDHMEVIYDLDTEARATAEKLGLPMARAATPGTDQGFVTMLRDLVVERAAAERGEQPERPCVGKLGPGWDNCRPDCCPALRRPAAGASAPADGSAHQASSDQTPPAAPSTAGPKDNA</sequence>
<evidence type="ECO:0000256" key="7">
    <source>
        <dbReference type="ARBA" id="ARBA00023244"/>
    </source>
</evidence>
<evidence type="ECO:0000313" key="12">
    <source>
        <dbReference type="EMBL" id="ADB32826.1"/>
    </source>
</evidence>
<dbReference type="Proteomes" id="UP000007967">
    <property type="component" value="Chromosome"/>
</dbReference>
<evidence type="ECO:0000256" key="2">
    <source>
        <dbReference type="ARBA" id="ARBA00022490"/>
    </source>
</evidence>
<comment type="subcellular location">
    <subcellularLocation>
        <location evidence="9">Cytoplasm</location>
    </subcellularLocation>
</comment>
<dbReference type="RefSeq" id="WP_012921382.1">
    <property type="nucleotide sequence ID" value="NC_013729.1"/>
</dbReference>
<dbReference type="PANTHER" id="PTHR11108">
    <property type="entry name" value="FERROCHELATASE"/>
    <property type="match status" value="1"/>
</dbReference>
<feature type="compositionally biased region" description="Low complexity" evidence="11">
    <location>
        <begin position="355"/>
        <end position="370"/>
    </location>
</feature>
<keyword evidence="4 9" id="KW-0408">Iron</keyword>
<evidence type="ECO:0000256" key="11">
    <source>
        <dbReference type="SAM" id="MobiDB-lite"/>
    </source>
</evidence>
<reference evidence="13" key="1">
    <citation type="submission" date="2009-09" db="EMBL/GenBank/DDBJ databases">
        <title>The complete genome of Kribbella flavida DSM 17836.</title>
        <authorList>
            <consortium name="US DOE Joint Genome Institute (JGI-PGF)"/>
            <person name="Lucas S."/>
            <person name="Copeland A."/>
            <person name="Lapidus A."/>
            <person name="Glavina del Rio T."/>
            <person name="Dalin E."/>
            <person name="Tice H."/>
            <person name="Bruce D."/>
            <person name="Goodwin L."/>
            <person name="Pitluck S."/>
            <person name="Kyrpides N."/>
            <person name="Mavromatis K."/>
            <person name="Ivanova N."/>
            <person name="Saunders E."/>
            <person name="Brettin T."/>
            <person name="Detter J.C."/>
            <person name="Han C."/>
            <person name="Larimer F."/>
            <person name="Land M."/>
            <person name="Hauser L."/>
            <person name="Markowitz V."/>
            <person name="Cheng J.-F."/>
            <person name="Hugenholtz P."/>
            <person name="Woyke T."/>
            <person name="Wu D."/>
            <person name="Pukall R."/>
            <person name="Klenk H.-P."/>
            <person name="Eisen J.A."/>
        </authorList>
    </citation>
    <scope>NUCLEOTIDE SEQUENCE [LARGE SCALE GENOMIC DNA]</scope>
    <source>
        <strain evidence="13">DSM 17836 / JCM 10339 / NBRC 14399</strain>
    </source>
</reference>
<evidence type="ECO:0000313" key="13">
    <source>
        <dbReference type="Proteomes" id="UP000007967"/>
    </source>
</evidence>
<dbReference type="UniPathway" id="UPA00252"/>
<organism evidence="12 13">
    <name type="scientific">Kribbella flavida (strain DSM 17836 / JCM 10339 / NBRC 14399)</name>
    <dbReference type="NCBI Taxonomy" id="479435"/>
    <lineage>
        <taxon>Bacteria</taxon>
        <taxon>Bacillati</taxon>
        <taxon>Actinomycetota</taxon>
        <taxon>Actinomycetes</taxon>
        <taxon>Propionibacteriales</taxon>
        <taxon>Kribbellaceae</taxon>
        <taxon>Kribbella</taxon>
    </lineage>
</organism>
<dbReference type="STRING" id="479435.Kfla_3772"/>
<evidence type="ECO:0000256" key="5">
    <source>
        <dbReference type="ARBA" id="ARBA00023133"/>
    </source>
</evidence>
<evidence type="ECO:0000256" key="10">
    <source>
        <dbReference type="RuleBase" id="RU004185"/>
    </source>
</evidence>
<dbReference type="KEGG" id="kfl:Kfla_3772"/>
<evidence type="ECO:0000256" key="8">
    <source>
        <dbReference type="ARBA" id="ARBA00024536"/>
    </source>
</evidence>